<evidence type="ECO:0000259" key="17">
    <source>
        <dbReference type="Pfam" id="PF00912"/>
    </source>
</evidence>
<dbReference type="EC" id="2.4.99.28" evidence="13"/>
<keyword evidence="8" id="KW-0808">Transferase</keyword>
<dbReference type="EC" id="3.4.16.4" evidence="3"/>
<evidence type="ECO:0000313" key="18">
    <source>
        <dbReference type="EMBL" id="MBC8562510.1"/>
    </source>
</evidence>
<comment type="catalytic activity">
    <reaction evidence="14">
        <text>[GlcNAc-(1-&gt;4)-Mur2Ac(oyl-L-Ala-gamma-D-Glu-L-Lys-D-Ala-D-Ala)](n)-di-trans,octa-cis-undecaprenyl diphosphate + beta-D-GlcNAc-(1-&gt;4)-Mur2Ac(oyl-L-Ala-gamma-D-Glu-L-Lys-D-Ala-D-Ala)-di-trans,octa-cis-undecaprenyl diphosphate = [GlcNAc-(1-&gt;4)-Mur2Ac(oyl-L-Ala-gamma-D-Glu-L-Lys-D-Ala-D-Ala)](n+1)-di-trans,octa-cis-undecaprenyl diphosphate + di-trans,octa-cis-undecaprenyl diphosphate + H(+)</text>
        <dbReference type="Rhea" id="RHEA:23708"/>
        <dbReference type="Rhea" id="RHEA-COMP:9602"/>
        <dbReference type="Rhea" id="RHEA-COMP:9603"/>
        <dbReference type="ChEBI" id="CHEBI:15378"/>
        <dbReference type="ChEBI" id="CHEBI:58405"/>
        <dbReference type="ChEBI" id="CHEBI:60033"/>
        <dbReference type="ChEBI" id="CHEBI:78435"/>
        <dbReference type="EC" id="2.4.99.28"/>
    </reaction>
</comment>
<dbReference type="Gene3D" id="1.10.3810.10">
    <property type="entry name" value="Biosynthetic peptidoglycan transglycosylase-like"/>
    <property type="match status" value="1"/>
</dbReference>
<dbReference type="InterPro" id="IPR012338">
    <property type="entry name" value="Beta-lactam/transpept-like"/>
</dbReference>
<dbReference type="RefSeq" id="WP_118678092.1">
    <property type="nucleotide sequence ID" value="NZ_JACRSX010000008.1"/>
</dbReference>
<dbReference type="SUPFAM" id="SSF56601">
    <property type="entry name" value="beta-lactamase/transpeptidase-like"/>
    <property type="match status" value="1"/>
</dbReference>
<keyword evidence="6" id="KW-0378">Hydrolase</keyword>
<keyword evidence="19" id="KW-1185">Reference proteome</keyword>
<feature type="domain" description="Glycosyl transferase family 51" evidence="17">
    <location>
        <begin position="92"/>
        <end position="266"/>
    </location>
</feature>
<dbReference type="InterPro" id="IPR050396">
    <property type="entry name" value="Glycosyltr_51/Transpeptidase"/>
</dbReference>
<dbReference type="PANTHER" id="PTHR32282">
    <property type="entry name" value="BINDING PROTEIN TRANSPEPTIDASE, PUTATIVE-RELATED"/>
    <property type="match status" value="1"/>
</dbReference>
<evidence type="ECO:0000256" key="9">
    <source>
        <dbReference type="ARBA" id="ARBA00022968"/>
    </source>
</evidence>
<evidence type="ECO:0000256" key="1">
    <source>
        <dbReference type="ARBA" id="ARBA00002624"/>
    </source>
</evidence>
<dbReference type="InterPro" id="IPR023346">
    <property type="entry name" value="Lysozyme-like_dom_sf"/>
</dbReference>
<feature type="region of interest" description="Disordered" evidence="15">
    <location>
        <begin position="807"/>
        <end position="831"/>
    </location>
</feature>
<evidence type="ECO:0000256" key="11">
    <source>
        <dbReference type="ARBA" id="ARBA00023268"/>
    </source>
</evidence>
<evidence type="ECO:0000256" key="2">
    <source>
        <dbReference type="ARBA" id="ARBA00004401"/>
    </source>
</evidence>
<feature type="compositionally biased region" description="Basic and acidic residues" evidence="15">
    <location>
        <begin position="807"/>
        <end position="830"/>
    </location>
</feature>
<keyword evidence="9" id="KW-0735">Signal-anchor</keyword>
<evidence type="ECO:0000256" key="13">
    <source>
        <dbReference type="ARBA" id="ARBA00044770"/>
    </source>
</evidence>
<comment type="function">
    <text evidence="1">Cell wall formation. Synthesis of cross-linked peptidoglycan from the lipid intermediates. The enzyme has a penicillin-insensitive transglycosylase N-terminal domain (formation of linear glycan strands) and a penicillin-sensitive transpeptidase C-terminal domain (cross-linking of the peptide subunits).</text>
</comment>
<sequence>MKKGINRVKMGIKALVGVIGGYLGVISTILGTMLGIMASILVVCLIAGICVYVKVIPMFTEAREVVFDNLVNMTEEDFVMNEDTQVFDDKGNKIGSVNAGRFKYTKISKISPYIYNGYIAVEDKRFKTHGGVDLLATMRASVALLKNRGAITQGGSTITQQVIKNNLLSQEQTFTRKVAEILLAPSVEQKFGKDKIMEFYCNSNYYGNRCYGVASASKYYFGKKPADLEPAEAALLIGLSNSPAAYNPVAHPKEAKQKRNDVLLKMYEGGAITQKEYKKAVKTKLEVLQLMEKTSNESYLLSYAVHCAALSLLEKENFEFKYTFKNKKEYENYQAEYASVYSAKCDDIRSGGYKLYTSLNQKKQKKLQAAVDSGLAYNTEKNADSGKYALQGAAVCVDNNTNYVVAVVGGRGTKDAYNRAYLSARQSGSSIKPLIDYAPGFESGQFSPSTVVNDHAIKNGPKNSGGGYRGNVHIREAVARSINTIAWQVLEAITPEYGLSFLDKMHFHNLSYVDNGNMALSLGGFTEGVRVVDMAKGYATLANNGEYSDRTCIKKISHVSDGVIYKDAEEKTQVYSKGAAWIMTDVLKGVFNESYGTARALKLNGGQITAGKTGTTNSSKDVWFCGYSAYYTTVVWCGYDTPRAMPGTYGATLSGAIWKNYMNQIHQDLPPKDFEKPDTVCLAKYDSKGNIIEGTEVTGDRKRSYGMDYFATDILEDTTEYVDNETDQSRQNKARSKLEKFEKMTITSIADYYTFTETYNTLKNMIAVIKDDDVRKEYSTRCKDKYDSLKDESVKWKDVVKAYEEQRSEENTRLAEEAAAKAKEERETQTRKTRIALAQTRIKKLAGYDSQPSNVKDLLEKAEQAVEACKSYSEYNTLHSDYIRSRQKLLALPKEGDPTSGQSDTDSGTDNSDTE</sequence>
<reference evidence="18 19" key="1">
    <citation type="submission" date="2020-08" db="EMBL/GenBank/DDBJ databases">
        <title>Genome public.</title>
        <authorList>
            <person name="Liu C."/>
            <person name="Sun Q."/>
        </authorList>
    </citation>
    <scope>NUCLEOTIDE SEQUENCE [LARGE SCALE GENOMIC DNA]</scope>
    <source>
        <strain evidence="18 19">NSJ-37</strain>
    </source>
</reference>
<protein>
    <recommendedName>
        <fullName evidence="4">Penicillin-binding protein 1A</fullName>
        <ecNumber evidence="13">2.4.99.28</ecNumber>
        <ecNumber evidence="3">3.4.16.4</ecNumber>
    </recommendedName>
</protein>
<evidence type="ECO:0000256" key="16">
    <source>
        <dbReference type="SAM" id="Phobius"/>
    </source>
</evidence>
<comment type="subcellular location">
    <subcellularLocation>
        <location evidence="2">Cell membrane</location>
        <topology evidence="2">Single-pass type II membrane protein</topology>
    </subcellularLocation>
</comment>
<comment type="caution">
    <text evidence="18">The sequence shown here is derived from an EMBL/GenBank/DDBJ whole genome shotgun (WGS) entry which is preliminary data.</text>
</comment>
<feature type="region of interest" description="Disordered" evidence="15">
    <location>
        <begin position="889"/>
        <end position="915"/>
    </location>
</feature>
<feature type="compositionally biased region" description="Low complexity" evidence="15">
    <location>
        <begin position="898"/>
        <end position="915"/>
    </location>
</feature>
<evidence type="ECO:0000256" key="12">
    <source>
        <dbReference type="ARBA" id="ARBA00034000"/>
    </source>
</evidence>
<dbReference type="EMBL" id="JACRSX010000008">
    <property type="protein sequence ID" value="MBC8562510.1"/>
    <property type="molecule type" value="Genomic_DNA"/>
</dbReference>
<dbReference type="InterPro" id="IPR001264">
    <property type="entry name" value="Glyco_trans_51"/>
</dbReference>
<evidence type="ECO:0000256" key="6">
    <source>
        <dbReference type="ARBA" id="ARBA00022670"/>
    </source>
</evidence>
<evidence type="ECO:0000256" key="14">
    <source>
        <dbReference type="ARBA" id="ARBA00049902"/>
    </source>
</evidence>
<proteinExistence type="predicted"/>
<dbReference type="Gene3D" id="3.40.710.10">
    <property type="entry name" value="DD-peptidase/beta-lactamase superfamily"/>
    <property type="match status" value="1"/>
</dbReference>
<evidence type="ECO:0000256" key="3">
    <source>
        <dbReference type="ARBA" id="ARBA00012448"/>
    </source>
</evidence>
<keyword evidence="16" id="KW-0472">Membrane</keyword>
<dbReference type="InterPro" id="IPR036950">
    <property type="entry name" value="PBP_transglycosylase"/>
</dbReference>
<keyword evidence="5" id="KW-0121">Carboxypeptidase</keyword>
<keyword evidence="11" id="KW-0511">Multifunctional enzyme</keyword>
<keyword evidence="16" id="KW-1133">Transmembrane helix</keyword>
<evidence type="ECO:0000313" key="19">
    <source>
        <dbReference type="Proteomes" id="UP000606193"/>
    </source>
</evidence>
<evidence type="ECO:0000256" key="8">
    <source>
        <dbReference type="ARBA" id="ARBA00022679"/>
    </source>
</evidence>
<accession>A0ABR7N1L4</accession>
<keyword evidence="10" id="KW-0046">Antibiotic resistance</keyword>
<dbReference type="PANTHER" id="PTHR32282:SF33">
    <property type="entry name" value="PEPTIDOGLYCAN GLYCOSYLTRANSFERASE"/>
    <property type="match status" value="1"/>
</dbReference>
<keyword evidence="6" id="KW-0645">Protease</keyword>
<comment type="catalytic activity">
    <reaction evidence="12">
        <text>Preferential cleavage: (Ac)2-L-Lys-D-Ala-|-D-Ala. Also transpeptidation of peptidyl-alanyl moieties that are N-acyl substituents of D-alanine.</text>
        <dbReference type="EC" id="3.4.16.4"/>
    </reaction>
</comment>
<keyword evidence="16" id="KW-0812">Transmembrane</keyword>
<feature type="transmembrane region" description="Helical" evidence="16">
    <location>
        <begin position="36"/>
        <end position="53"/>
    </location>
</feature>
<gene>
    <name evidence="18" type="ORF">H8704_07700</name>
</gene>
<keyword evidence="7" id="KW-0328">Glycosyltransferase</keyword>
<name>A0ABR7N1L4_9FIRM</name>
<evidence type="ECO:0000256" key="4">
    <source>
        <dbReference type="ARBA" id="ARBA00018638"/>
    </source>
</evidence>
<dbReference type="Proteomes" id="UP000606193">
    <property type="component" value="Unassembled WGS sequence"/>
</dbReference>
<dbReference type="SUPFAM" id="SSF53955">
    <property type="entry name" value="Lysozyme-like"/>
    <property type="match status" value="1"/>
</dbReference>
<evidence type="ECO:0000256" key="5">
    <source>
        <dbReference type="ARBA" id="ARBA00022645"/>
    </source>
</evidence>
<evidence type="ECO:0000256" key="7">
    <source>
        <dbReference type="ARBA" id="ARBA00022676"/>
    </source>
</evidence>
<dbReference type="Pfam" id="PF00912">
    <property type="entry name" value="Transgly"/>
    <property type="match status" value="1"/>
</dbReference>
<organism evidence="18 19">
    <name type="scientific">Jutongia huaianensis</name>
    <dbReference type="NCBI Taxonomy" id="2763668"/>
    <lineage>
        <taxon>Bacteria</taxon>
        <taxon>Bacillati</taxon>
        <taxon>Bacillota</taxon>
        <taxon>Clostridia</taxon>
        <taxon>Lachnospirales</taxon>
        <taxon>Lachnospiraceae</taxon>
        <taxon>Jutongia</taxon>
    </lineage>
</organism>
<evidence type="ECO:0000256" key="15">
    <source>
        <dbReference type="SAM" id="MobiDB-lite"/>
    </source>
</evidence>
<evidence type="ECO:0000256" key="10">
    <source>
        <dbReference type="ARBA" id="ARBA00023251"/>
    </source>
</evidence>